<evidence type="ECO:0000313" key="2">
    <source>
        <dbReference type="Proteomes" id="UP001501170"/>
    </source>
</evidence>
<reference evidence="1 2" key="1">
    <citation type="journal article" date="2019" name="Int. J. Syst. Evol. Microbiol.">
        <title>The Global Catalogue of Microorganisms (GCM) 10K type strain sequencing project: providing services to taxonomists for standard genome sequencing and annotation.</title>
        <authorList>
            <consortium name="The Broad Institute Genomics Platform"/>
            <consortium name="The Broad Institute Genome Sequencing Center for Infectious Disease"/>
            <person name="Wu L."/>
            <person name="Ma J."/>
        </authorList>
    </citation>
    <scope>NUCLEOTIDE SEQUENCE [LARGE SCALE GENOMIC DNA]</scope>
    <source>
        <strain evidence="1 2">JCM 16227</strain>
    </source>
</reference>
<comment type="caution">
    <text evidence="1">The sequence shown here is derived from an EMBL/GenBank/DDBJ whole genome shotgun (WGS) entry which is preliminary data.</text>
</comment>
<dbReference type="RefSeq" id="WP_346075580.1">
    <property type="nucleotide sequence ID" value="NZ_BAAARB010000005.1"/>
</dbReference>
<organism evidence="1 2">
    <name type="scientific">Gordonia cholesterolivorans</name>
    <dbReference type="NCBI Taxonomy" id="559625"/>
    <lineage>
        <taxon>Bacteria</taxon>
        <taxon>Bacillati</taxon>
        <taxon>Actinomycetota</taxon>
        <taxon>Actinomycetes</taxon>
        <taxon>Mycobacteriales</taxon>
        <taxon>Gordoniaceae</taxon>
        <taxon>Gordonia</taxon>
    </lineage>
</organism>
<evidence type="ECO:0000313" key="1">
    <source>
        <dbReference type="EMBL" id="GAA2375836.1"/>
    </source>
</evidence>
<gene>
    <name evidence="1" type="ORF">GCM10009855_13870</name>
</gene>
<sequence length="52" mass="5541">MEQRIETTVNVYLGDVEITDGPATIDLVDDGPVELLIPVQLGALGSLSIRFG</sequence>
<keyword evidence="2" id="KW-1185">Reference proteome</keyword>
<dbReference type="EMBL" id="BAAARB010000005">
    <property type="protein sequence ID" value="GAA2375836.1"/>
    <property type="molecule type" value="Genomic_DNA"/>
</dbReference>
<protein>
    <submittedName>
        <fullName evidence="1">Uncharacterized protein</fullName>
    </submittedName>
</protein>
<accession>A0ABN3HCD6</accession>
<name>A0ABN3HCD6_9ACTN</name>
<proteinExistence type="predicted"/>
<dbReference type="Proteomes" id="UP001501170">
    <property type="component" value="Unassembled WGS sequence"/>
</dbReference>